<sequence length="152" mass="17267">MKQTPDRVGTLTGIGGCIGFVIQKLGFEANPLPGTPQGRALKLHYFEKSQHYKNFIPAPYKLKSMLSEEEEFKAVNALLDNAMPTYYIVDKAQHLLKERIYLTKKHDEAIEGKRVSEGHFTFFEGVKEELVPDDEDDDHFDAYLPSPSVDYA</sequence>
<evidence type="ECO:0000313" key="2">
    <source>
        <dbReference type="Proteomes" id="UP001359559"/>
    </source>
</evidence>
<evidence type="ECO:0000313" key="1">
    <source>
        <dbReference type="EMBL" id="KAK7293322.1"/>
    </source>
</evidence>
<dbReference type="Proteomes" id="UP001359559">
    <property type="component" value="Unassembled WGS sequence"/>
</dbReference>
<dbReference type="EMBL" id="JAYKXN010000004">
    <property type="protein sequence ID" value="KAK7293322.1"/>
    <property type="molecule type" value="Genomic_DNA"/>
</dbReference>
<organism evidence="1 2">
    <name type="scientific">Clitoria ternatea</name>
    <name type="common">Butterfly pea</name>
    <dbReference type="NCBI Taxonomy" id="43366"/>
    <lineage>
        <taxon>Eukaryota</taxon>
        <taxon>Viridiplantae</taxon>
        <taxon>Streptophyta</taxon>
        <taxon>Embryophyta</taxon>
        <taxon>Tracheophyta</taxon>
        <taxon>Spermatophyta</taxon>
        <taxon>Magnoliopsida</taxon>
        <taxon>eudicotyledons</taxon>
        <taxon>Gunneridae</taxon>
        <taxon>Pentapetalae</taxon>
        <taxon>rosids</taxon>
        <taxon>fabids</taxon>
        <taxon>Fabales</taxon>
        <taxon>Fabaceae</taxon>
        <taxon>Papilionoideae</taxon>
        <taxon>50 kb inversion clade</taxon>
        <taxon>NPAAA clade</taxon>
        <taxon>indigoferoid/millettioid clade</taxon>
        <taxon>Phaseoleae</taxon>
        <taxon>Clitoria</taxon>
    </lineage>
</organism>
<keyword evidence="2" id="KW-1185">Reference proteome</keyword>
<dbReference type="AlphaFoldDB" id="A0AAN9J6R0"/>
<comment type="caution">
    <text evidence="1">The sequence shown here is derived from an EMBL/GenBank/DDBJ whole genome shotgun (WGS) entry which is preliminary data.</text>
</comment>
<protein>
    <submittedName>
        <fullName evidence="1">Uncharacterized protein</fullName>
    </submittedName>
</protein>
<proteinExistence type="predicted"/>
<reference evidence="1 2" key="1">
    <citation type="submission" date="2024-01" db="EMBL/GenBank/DDBJ databases">
        <title>The genomes of 5 underutilized Papilionoideae crops provide insights into root nodulation and disease resistance.</title>
        <authorList>
            <person name="Yuan L."/>
        </authorList>
    </citation>
    <scope>NUCLEOTIDE SEQUENCE [LARGE SCALE GENOMIC DNA]</scope>
    <source>
        <strain evidence="1">LY-2023</strain>
        <tissue evidence="1">Leaf</tissue>
    </source>
</reference>
<accession>A0AAN9J6R0</accession>
<gene>
    <name evidence="1" type="ORF">RJT34_16185</name>
</gene>
<name>A0AAN9J6R0_CLITE</name>